<dbReference type="AlphaFoldDB" id="A0A068NM07"/>
<keyword evidence="3" id="KW-1185">Reference proteome</keyword>
<dbReference type="InterPro" id="IPR003607">
    <property type="entry name" value="HD/PDEase_dom"/>
</dbReference>
<dbReference type="Gene3D" id="1.10.3210.10">
    <property type="entry name" value="Hypothetical protein af1432"/>
    <property type="match status" value="1"/>
</dbReference>
<dbReference type="HOGENOM" id="CLU_000445_92_1_0"/>
<reference evidence="2 3" key="1">
    <citation type="journal article" date="2014" name="PLoS ONE">
        <title>The first complete genome sequence of the class fimbriimonadia in the phylum armatimonadetes.</title>
        <authorList>
            <person name="Hu Z.Y."/>
            <person name="Wang Y.Z."/>
            <person name="Im W.T."/>
            <person name="Wang S.Y."/>
            <person name="Zhao G.P."/>
            <person name="Zheng H.J."/>
            <person name="Quan Z.X."/>
        </authorList>
    </citation>
    <scope>NUCLEOTIDE SEQUENCE [LARGE SCALE GENOMIC DNA]</scope>
    <source>
        <strain evidence="2">Gsoil 348</strain>
    </source>
</reference>
<proteinExistence type="predicted"/>
<dbReference type="KEGG" id="fgi:OP10G_1138"/>
<accession>A0A068NM07</accession>
<sequence length="283" mass="32028">MYLAIGLVYLLIASRGAPLLRNPDGHWRELMLENAIFLVVTSFVVFFLSRRGFHELLLARQDAARSKVELVHRLAVVAEWKDDTIGGHNYRIARSAQIIAIRMGVPEQRARLIFHGAVLHDIGKVGMPDYLLRKDGIFTPEERRLMERHVLLGAALLEGSDDDLLSVARTIALTHHENWDGSGYPHGLARTEIPVEGRIVAVCDVLDALLSERSYKDAWNASAAVQFIIEQSGRKFDPAVVDTMLHTLPDIVAIREEVPNDPWIAWQHQKNRLMRDEATRVRL</sequence>
<dbReference type="InterPro" id="IPR037522">
    <property type="entry name" value="HD_GYP_dom"/>
</dbReference>
<evidence type="ECO:0000313" key="2">
    <source>
        <dbReference type="EMBL" id="AIE84506.1"/>
    </source>
</evidence>
<dbReference type="PANTHER" id="PTHR45228">
    <property type="entry name" value="CYCLIC DI-GMP PHOSPHODIESTERASE TM_0186-RELATED"/>
    <property type="match status" value="1"/>
</dbReference>
<evidence type="ECO:0000259" key="1">
    <source>
        <dbReference type="PROSITE" id="PS51832"/>
    </source>
</evidence>
<dbReference type="CDD" id="cd00077">
    <property type="entry name" value="HDc"/>
    <property type="match status" value="1"/>
</dbReference>
<dbReference type="SMART" id="SM00471">
    <property type="entry name" value="HDc"/>
    <property type="match status" value="1"/>
</dbReference>
<evidence type="ECO:0000313" key="3">
    <source>
        <dbReference type="Proteomes" id="UP000027982"/>
    </source>
</evidence>
<organism evidence="2 3">
    <name type="scientific">Fimbriimonas ginsengisoli Gsoil 348</name>
    <dbReference type="NCBI Taxonomy" id="661478"/>
    <lineage>
        <taxon>Bacteria</taxon>
        <taxon>Bacillati</taxon>
        <taxon>Armatimonadota</taxon>
        <taxon>Fimbriimonadia</taxon>
        <taxon>Fimbriimonadales</taxon>
        <taxon>Fimbriimonadaceae</taxon>
        <taxon>Fimbriimonas</taxon>
    </lineage>
</organism>
<dbReference type="STRING" id="661478.OP10G_1138"/>
<dbReference type="Pfam" id="PF13487">
    <property type="entry name" value="HD_5"/>
    <property type="match status" value="1"/>
</dbReference>
<protein>
    <submittedName>
        <fullName evidence="2">Putative two component response regulator</fullName>
    </submittedName>
</protein>
<dbReference type="InterPro" id="IPR052020">
    <property type="entry name" value="Cyclic_di-GMP/3'3'-cGAMP_PDE"/>
</dbReference>
<dbReference type="Proteomes" id="UP000027982">
    <property type="component" value="Chromosome"/>
</dbReference>
<gene>
    <name evidence="2" type="ORF">OP10G_1138</name>
</gene>
<dbReference type="SUPFAM" id="SSF109604">
    <property type="entry name" value="HD-domain/PDEase-like"/>
    <property type="match status" value="1"/>
</dbReference>
<dbReference type="eggNOG" id="COG3437">
    <property type="taxonomic scope" value="Bacteria"/>
</dbReference>
<dbReference type="EMBL" id="CP007139">
    <property type="protein sequence ID" value="AIE84506.1"/>
    <property type="molecule type" value="Genomic_DNA"/>
</dbReference>
<dbReference type="PROSITE" id="PS51832">
    <property type="entry name" value="HD_GYP"/>
    <property type="match status" value="1"/>
</dbReference>
<name>A0A068NM07_FIMGI</name>
<feature type="domain" description="HD-GYP" evidence="1">
    <location>
        <begin position="63"/>
        <end position="260"/>
    </location>
</feature>